<reference evidence="4 5" key="1">
    <citation type="submission" date="2023-01" db="EMBL/GenBank/DDBJ databases">
        <authorList>
            <person name="Kreplak J."/>
        </authorList>
    </citation>
    <scope>NUCLEOTIDE SEQUENCE [LARGE SCALE GENOMIC DNA]</scope>
</reference>
<organism evidence="4 5">
    <name type="scientific">Vicia faba</name>
    <name type="common">Broad bean</name>
    <name type="synonym">Faba vulgaris</name>
    <dbReference type="NCBI Taxonomy" id="3906"/>
    <lineage>
        <taxon>Eukaryota</taxon>
        <taxon>Viridiplantae</taxon>
        <taxon>Streptophyta</taxon>
        <taxon>Embryophyta</taxon>
        <taxon>Tracheophyta</taxon>
        <taxon>Spermatophyta</taxon>
        <taxon>Magnoliopsida</taxon>
        <taxon>eudicotyledons</taxon>
        <taxon>Gunneridae</taxon>
        <taxon>Pentapetalae</taxon>
        <taxon>rosids</taxon>
        <taxon>fabids</taxon>
        <taxon>Fabales</taxon>
        <taxon>Fabaceae</taxon>
        <taxon>Papilionoideae</taxon>
        <taxon>50 kb inversion clade</taxon>
        <taxon>NPAAA clade</taxon>
        <taxon>Hologalegina</taxon>
        <taxon>IRL clade</taxon>
        <taxon>Fabeae</taxon>
        <taxon>Vicia</taxon>
    </lineage>
</organism>
<evidence type="ECO:0000256" key="2">
    <source>
        <dbReference type="SAM" id="Phobius"/>
    </source>
</evidence>
<dbReference type="EMBL" id="OX451739">
    <property type="protein sequence ID" value="CAI8609112.1"/>
    <property type="molecule type" value="Genomic_DNA"/>
</dbReference>
<accession>A0AAV1AFJ3</accession>
<dbReference type="GO" id="GO:0005789">
    <property type="term" value="C:endoplasmic reticulum membrane"/>
    <property type="evidence" value="ECO:0007669"/>
    <property type="project" value="TreeGrafter"/>
</dbReference>
<dbReference type="GO" id="GO:0047874">
    <property type="term" value="F:dolichyldiphosphatase activity"/>
    <property type="evidence" value="ECO:0007669"/>
    <property type="project" value="TreeGrafter"/>
</dbReference>
<proteinExistence type="predicted"/>
<dbReference type="Proteomes" id="UP001157006">
    <property type="component" value="Chromosome 4"/>
</dbReference>
<dbReference type="Gene3D" id="1.20.144.10">
    <property type="entry name" value="Phosphatidic acid phosphatase type 2/haloperoxidase"/>
    <property type="match status" value="1"/>
</dbReference>
<dbReference type="PANTHER" id="PTHR11247">
    <property type="entry name" value="PALMITOYL-PROTEIN THIOESTERASE/DOLICHYLDIPHOSPHATASE 1"/>
    <property type="match status" value="1"/>
</dbReference>
<keyword evidence="2" id="KW-0472">Membrane</keyword>
<feature type="domain" description="Phosphatidic acid phosphatase type 2/haloperoxidase" evidence="3">
    <location>
        <begin position="125"/>
        <end position="232"/>
    </location>
</feature>
<dbReference type="InterPro" id="IPR000326">
    <property type="entry name" value="PAP2/HPO"/>
</dbReference>
<dbReference type="GO" id="GO:0008610">
    <property type="term" value="P:lipid biosynthetic process"/>
    <property type="evidence" value="ECO:0007669"/>
    <property type="project" value="TreeGrafter"/>
</dbReference>
<name>A0AAV1AFJ3_VICFA</name>
<feature type="transmembrane region" description="Helical" evidence="2">
    <location>
        <begin position="125"/>
        <end position="142"/>
    </location>
</feature>
<evidence type="ECO:0000256" key="1">
    <source>
        <dbReference type="ARBA" id="ARBA00022801"/>
    </source>
</evidence>
<dbReference type="SMART" id="SM00014">
    <property type="entry name" value="acidPPc"/>
    <property type="match status" value="1"/>
</dbReference>
<feature type="transmembrane region" description="Helical" evidence="2">
    <location>
        <begin position="101"/>
        <end position="119"/>
    </location>
</feature>
<dbReference type="InterPro" id="IPR036938">
    <property type="entry name" value="PAP2/HPO_sf"/>
</dbReference>
<sequence length="278" mass="31614">MTIAATLCYCPPNKFLRTNQPKQRYYENTSFSSSLSASRSFTCGFVPFKLWVASATDGFVGTPPRNEMSDEQVKVFEEAAFVDRSSEFQPKFLFHEMESTLNHLSKWIVIFFFGVFIIWRHDAEALWFAAGSIINIMFSILLKQILNQKRPSTMKSDPGMPSSHAQSIFFTVMFIILSSVKMSRIDTIIISCGLALAFCSYFSYLRVSQKFHTVSQVVVGAGIGSICSVLWHWLWNAFMLDAFVSSLWVRIIVVLGSAGIFLCFLLHLILLWLKNKDN</sequence>
<dbReference type="SUPFAM" id="SSF48317">
    <property type="entry name" value="Acid phosphatase/Vanadium-dependent haloperoxidase"/>
    <property type="match status" value="1"/>
</dbReference>
<feature type="transmembrane region" description="Helical" evidence="2">
    <location>
        <begin position="247"/>
        <end position="273"/>
    </location>
</feature>
<evidence type="ECO:0000313" key="5">
    <source>
        <dbReference type="Proteomes" id="UP001157006"/>
    </source>
</evidence>
<keyword evidence="1" id="KW-0378">Hydrolase</keyword>
<feature type="transmembrane region" description="Helical" evidence="2">
    <location>
        <begin position="217"/>
        <end position="235"/>
    </location>
</feature>
<keyword evidence="2" id="KW-1133">Transmembrane helix</keyword>
<evidence type="ECO:0000313" key="4">
    <source>
        <dbReference type="EMBL" id="CAI8609112.1"/>
    </source>
</evidence>
<keyword evidence="2" id="KW-0812">Transmembrane</keyword>
<keyword evidence="5" id="KW-1185">Reference proteome</keyword>
<protein>
    <recommendedName>
        <fullName evidence="3">Phosphatidic acid phosphatase type 2/haloperoxidase domain-containing protein</fullName>
    </recommendedName>
</protein>
<feature type="transmembrane region" description="Helical" evidence="2">
    <location>
        <begin position="188"/>
        <end position="205"/>
    </location>
</feature>
<dbReference type="PANTHER" id="PTHR11247:SF40">
    <property type="entry name" value="LIPID PHOSPHATE PHOSPHATASE EPSILON 1, CHLOROPLASTIC"/>
    <property type="match status" value="1"/>
</dbReference>
<evidence type="ECO:0000259" key="3">
    <source>
        <dbReference type="SMART" id="SM00014"/>
    </source>
</evidence>
<dbReference type="Pfam" id="PF01569">
    <property type="entry name" value="PAP2"/>
    <property type="match status" value="1"/>
</dbReference>
<dbReference type="AlphaFoldDB" id="A0AAV1AFJ3"/>
<dbReference type="GO" id="GO:0006487">
    <property type="term" value="P:protein N-linked glycosylation"/>
    <property type="evidence" value="ECO:0007669"/>
    <property type="project" value="TreeGrafter"/>
</dbReference>
<feature type="transmembrane region" description="Helical" evidence="2">
    <location>
        <begin position="163"/>
        <end position="182"/>
    </location>
</feature>
<gene>
    <name evidence="4" type="ORF">VFH_IV117520</name>
</gene>